<sequence length="87" mass="10029">MRSTEQLERIATQYRTGELLSGELKEIATDRITGFLASHQRRRDALDRLEDELEAYRLTDTERRQALERAGVPCSLRPRLRGQGDEG</sequence>
<protein>
    <submittedName>
        <fullName evidence="1">Tryptophanyl-tRNA synthetase</fullName>
    </submittedName>
</protein>
<dbReference type="Gene3D" id="1.10.240.10">
    <property type="entry name" value="Tyrosyl-Transfer RNA Synthetase"/>
    <property type="match status" value="1"/>
</dbReference>
<evidence type="ECO:0000313" key="2">
    <source>
        <dbReference type="Proteomes" id="UP000011607"/>
    </source>
</evidence>
<dbReference type="eggNOG" id="arCOG01887">
    <property type="taxonomic scope" value="Archaea"/>
</dbReference>
<evidence type="ECO:0000313" key="1">
    <source>
        <dbReference type="EMBL" id="EMA46600.1"/>
    </source>
</evidence>
<dbReference type="AlphaFoldDB" id="M0MQ66"/>
<dbReference type="EMBL" id="AOMA01000007">
    <property type="protein sequence ID" value="EMA46600.1"/>
    <property type="molecule type" value="Genomic_DNA"/>
</dbReference>
<comment type="caution">
    <text evidence="1">The sequence shown here is derived from an EMBL/GenBank/DDBJ whole genome shotgun (WGS) entry which is preliminary data.</text>
</comment>
<dbReference type="GO" id="GO:0004812">
    <property type="term" value="F:aminoacyl-tRNA ligase activity"/>
    <property type="evidence" value="ECO:0007669"/>
    <property type="project" value="UniProtKB-KW"/>
</dbReference>
<keyword evidence="2" id="KW-1185">Reference proteome</keyword>
<organism evidence="1 2">
    <name type="scientific">Halobiforma nitratireducens JCM 10879</name>
    <dbReference type="NCBI Taxonomy" id="1227454"/>
    <lineage>
        <taxon>Archaea</taxon>
        <taxon>Methanobacteriati</taxon>
        <taxon>Methanobacteriota</taxon>
        <taxon>Stenosarchaea group</taxon>
        <taxon>Halobacteria</taxon>
        <taxon>Halobacteriales</taxon>
        <taxon>Natrialbaceae</taxon>
        <taxon>Halobiforma</taxon>
    </lineage>
</organism>
<keyword evidence="1" id="KW-0436">Ligase</keyword>
<accession>M0MQ66</accession>
<keyword evidence="1" id="KW-0030">Aminoacyl-tRNA synthetase</keyword>
<proteinExistence type="predicted"/>
<dbReference type="STRING" id="1227454.C446_01106"/>
<dbReference type="Proteomes" id="UP000011607">
    <property type="component" value="Unassembled WGS sequence"/>
</dbReference>
<name>M0MQ66_9EURY</name>
<reference evidence="1 2" key="1">
    <citation type="journal article" date="2014" name="PLoS Genet.">
        <title>Phylogenetically driven sequencing of extremely halophilic archaea reveals strategies for static and dynamic osmo-response.</title>
        <authorList>
            <person name="Becker E.A."/>
            <person name="Seitzer P.M."/>
            <person name="Tritt A."/>
            <person name="Larsen D."/>
            <person name="Krusor M."/>
            <person name="Yao A.I."/>
            <person name="Wu D."/>
            <person name="Madern D."/>
            <person name="Eisen J.A."/>
            <person name="Darling A.E."/>
            <person name="Facciotti M.T."/>
        </authorList>
    </citation>
    <scope>NUCLEOTIDE SEQUENCE [LARGE SCALE GENOMIC DNA]</scope>
    <source>
        <strain evidence="1 2">JCM 10879</strain>
    </source>
</reference>
<gene>
    <name evidence="1" type="ORF">C446_01106</name>
</gene>